<keyword evidence="3 6" id="KW-0812">Transmembrane</keyword>
<evidence type="ECO:0000256" key="5">
    <source>
        <dbReference type="ARBA" id="ARBA00023136"/>
    </source>
</evidence>
<evidence type="ECO:0000313" key="7">
    <source>
        <dbReference type="EMBL" id="SHL36366.1"/>
    </source>
</evidence>
<feature type="transmembrane region" description="Helical" evidence="6">
    <location>
        <begin position="94"/>
        <end position="118"/>
    </location>
</feature>
<accession>A0A1M7A127</accession>
<name>A0A1M7A127_9BRAD</name>
<dbReference type="InterPro" id="IPR005226">
    <property type="entry name" value="UPF0014_fam"/>
</dbReference>
<dbReference type="OrthoDB" id="9791807at2"/>
<feature type="transmembrane region" description="Helical" evidence="6">
    <location>
        <begin position="6"/>
        <end position="28"/>
    </location>
</feature>
<dbReference type="RefSeq" id="WP_079542988.1">
    <property type="nucleotide sequence ID" value="NZ_LT670844.1"/>
</dbReference>
<feature type="transmembrane region" description="Helical" evidence="6">
    <location>
        <begin position="130"/>
        <end position="152"/>
    </location>
</feature>
<dbReference type="PANTHER" id="PTHR30028:SF0">
    <property type="entry name" value="PROTEIN ALUMINUM SENSITIVE 3"/>
    <property type="match status" value="1"/>
</dbReference>
<evidence type="ECO:0000256" key="6">
    <source>
        <dbReference type="SAM" id="Phobius"/>
    </source>
</evidence>
<keyword evidence="4 6" id="KW-1133">Transmembrane helix</keyword>
<gene>
    <name evidence="7" type="ORF">SAMN05444159_5706</name>
</gene>
<comment type="similarity">
    <text evidence="2">Belongs to the UPF0014 family.</text>
</comment>
<organism evidence="7 8">
    <name type="scientific">Bradyrhizobium lablabi</name>
    <dbReference type="NCBI Taxonomy" id="722472"/>
    <lineage>
        <taxon>Bacteria</taxon>
        <taxon>Pseudomonadati</taxon>
        <taxon>Pseudomonadota</taxon>
        <taxon>Alphaproteobacteria</taxon>
        <taxon>Hyphomicrobiales</taxon>
        <taxon>Nitrobacteraceae</taxon>
        <taxon>Bradyrhizobium</taxon>
    </lineage>
</organism>
<comment type="subcellular location">
    <subcellularLocation>
        <location evidence="1">Membrane</location>
        <topology evidence="1">Multi-pass membrane protein</topology>
    </subcellularLocation>
</comment>
<evidence type="ECO:0000256" key="4">
    <source>
        <dbReference type="ARBA" id="ARBA00022989"/>
    </source>
</evidence>
<feature type="transmembrane region" description="Helical" evidence="6">
    <location>
        <begin position="225"/>
        <end position="248"/>
    </location>
</feature>
<reference evidence="7 8" key="1">
    <citation type="submission" date="2016-11" db="EMBL/GenBank/DDBJ databases">
        <authorList>
            <person name="Jaros S."/>
            <person name="Januszkiewicz K."/>
            <person name="Wedrychowicz H."/>
        </authorList>
    </citation>
    <scope>NUCLEOTIDE SEQUENCE [LARGE SCALE GENOMIC DNA]</scope>
    <source>
        <strain evidence="7 8">GAS499</strain>
    </source>
</reference>
<evidence type="ECO:0000313" key="8">
    <source>
        <dbReference type="Proteomes" id="UP000189935"/>
    </source>
</evidence>
<feature type="transmembrane region" description="Helical" evidence="6">
    <location>
        <begin position="191"/>
        <end position="213"/>
    </location>
</feature>
<sequence>MNPILLTPLDISIAASLIILDAALSIWLRLRLHRQIAIAAARMVVQLVAIGYVLRFIFSLNNPAATLLLVVVMMLVAAREVAARPERRFRGHTNLVIGFVSVGFATFVTAILALTTAIRPQPWFDPHYAIPLAGIILGNVLNSASLSLDSFLGSVHRERQAIEARLSLGEAYRQAIAPLVREAIRRGLLPIINQMSAAGIVTLPGIMTGQILAGLDPLEAVKYQILLMFLLSGGSGLSALVVSYLAAWRLTDQRQRLRLDRLSNRS</sequence>
<feature type="transmembrane region" description="Helical" evidence="6">
    <location>
        <begin position="64"/>
        <end position="82"/>
    </location>
</feature>
<dbReference type="PANTHER" id="PTHR30028">
    <property type="entry name" value="UPF0014 INNER MEMBRANE PROTEIN YBBM-RELATED"/>
    <property type="match status" value="1"/>
</dbReference>
<evidence type="ECO:0000256" key="2">
    <source>
        <dbReference type="ARBA" id="ARBA00005268"/>
    </source>
</evidence>
<dbReference type="GO" id="GO:0005886">
    <property type="term" value="C:plasma membrane"/>
    <property type="evidence" value="ECO:0007669"/>
    <property type="project" value="TreeGrafter"/>
</dbReference>
<dbReference type="AlphaFoldDB" id="A0A1M7A127"/>
<keyword evidence="5 6" id="KW-0472">Membrane</keyword>
<protein>
    <submittedName>
        <fullName evidence="7">Putative ABC transport system permease protein</fullName>
    </submittedName>
</protein>
<dbReference type="Proteomes" id="UP000189935">
    <property type="component" value="Chromosome I"/>
</dbReference>
<dbReference type="Pfam" id="PF03649">
    <property type="entry name" value="UPF0014"/>
    <property type="match status" value="1"/>
</dbReference>
<dbReference type="EMBL" id="LT670844">
    <property type="protein sequence ID" value="SHL36366.1"/>
    <property type="molecule type" value="Genomic_DNA"/>
</dbReference>
<proteinExistence type="inferred from homology"/>
<evidence type="ECO:0000256" key="3">
    <source>
        <dbReference type="ARBA" id="ARBA00022692"/>
    </source>
</evidence>
<evidence type="ECO:0000256" key="1">
    <source>
        <dbReference type="ARBA" id="ARBA00004141"/>
    </source>
</evidence>
<feature type="transmembrane region" description="Helical" evidence="6">
    <location>
        <begin position="40"/>
        <end position="58"/>
    </location>
</feature>